<reference evidence="5" key="1">
    <citation type="submission" date="2023-08" db="EMBL/GenBank/DDBJ databases">
        <authorList>
            <person name="Audoor S."/>
            <person name="Bilcke G."/>
        </authorList>
    </citation>
    <scope>NUCLEOTIDE SEQUENCE</scope>
</reference>
<feature type="region of interest" description="Disordered" evidence="2">
    <location>
        <begin position="468"/>
        <end position="592"/>
    </location>
</feature>
<organism evidence="5 6">
    <name type="scientific">Cylindrotheca closterium</name>
    <dbReference type="NCBI Taxonomy" id="2856"/>
    <lineage>
        <taxon>Eukaryota</taxon>
        <taxon>Sar</taxon>
        <taxon>Stramenopiles</taxon>
        <taxon>Ochrophyta</taxon>
        <taxon>Bacillariophyta</taxon>
        <taxon>Bacillariophyceae</taxon>
        <taxon>Bacillariophycidae</taxon>
        <taxon>Bacillariales</taxon>
        <taxon>Bacillariaceae</taxon>
        <taxon>Cylindrotheca</taxon>
    </lineage>
</organism>
<evidence type="ECO:0000313" key="6">
    <source>
        <dbReference type="Proteomes" id="UP001295423"/>
    </source>
</evidence>
<dbReference type="EMBL" id="CAKOGP040000369">
    <property type="protein sequence ID" value="CAJ1934712.1"/>
    <property type="molecule type" value="Genomic_DNA"/>
</dbReference>
<feature type="transmembrane region" description="Helical" evidence="3">
    <location>
        <begin position="26"/>
        <end position="44"/>
    </location>
</feature>
<keyword evidence="1" id="KW-0175">Coiled coil</keyword>
<dbReference type="Proteomes" id="UP001295423">
    <property type="component" value="Unassembled WGS sequence"/>
</dbReference>
<feature type="signal peptide" evidence="4">
    <location>
        <begin position="1"/>
        <end position="25"/>
    </location>
</feature>
<feature type="compositionally biased region" description="Basic and acidic residues" evidence="2">
    <location>
        <begin position="582"/>
        <end position="592"/>
    </location>
</feature>
<proteinExistence type="predicted"/>
<feature type="chain" id="PRO_5042200932" evidence="4">
    <location>
        <begin position="26"/>
        <end position="592"/>
    </location>
</feature>
<evidence type="ECO:0000256" key="1">
    <source>
        <dbReference type="SAM" id="Coils"/>
    </source>
</evidence>
<evidence type="ECO:0000313" key="5">
    <source>
        <dbReference type="EMBL" id="CAJ1934712.1"/>
    </source>
</evidence>
<gene>
    <name evidence="5" type="ORF">CYCCA115_LOCUS4051</name>
</gene>
<name>A0AAD2FIV5_9STRA</name>
<feature type="compositionally biased region" description="Basic and acidic residues" evidence="2">
    <location>
        <begin position="543"/>
        <end position="558"/>
    </location>
</feature>
<evidence type="ECO:0000256" key="2">
    <source>
        <dbReference type="SAM" id="MobiDB-lite"/>
    </source>
</evidence>
<evidence type="ECO:0000256" key="4">
    <source>
        <dbReference type="SAM" id="SignalP"/>
    </source>
</evidence>
<keyword evidence="3" id="KW-1133">Transmembrane helix</keyword>
<feature type="coiled-coil region" evidence="1">
    <location>
        <begin position="74"/>
        <end position="281"/>
    </location>
</feature>
<keyword evidence="3" id="KW-0472">Membrane</keyword>
<evidence type="ECO:0000256" key="3">
    <source>
        <dbReference type="SAM" id="Phobius"/>
    </source>
</evidence>
<protein>
    <submittedName>
        <fullName evidence="5">Uncharacterized protein</fullName>
    </submittedName>
</protein>
<comment type="caution">
    <text evidence="5">The sequence shown here is derived from an EMBL/GenBank/DDBJ whole genome shotgun (WGS) entry which is preliminary data.</text>
</comment>
<dbReference type="AlphaFoldDB" id="A0AAD2FIV5"/>
<keyword evidence="4" id="KW-0732">Signal</keyword>
<feature type="compositionally biased region" description="Basic and acidic residues" evidence="2">
    <location>
        <begin position="472"/>
        <end position="493"/>
    </location>
</feature>
<sequence>MTAISFPTCIVLACILSFMMEDTSGFLLSEMIFGVIVFLTYFGLVESKNHRGEDANTLSDITKSEAKSTTKDVLQIYSRTREEEQRKKMMAQAEAELALKQSEMQTQEKERIRRETEAEAKTRAEHEAQEARRLKQIEDARLQAEMEQAERLKEAEEAKRRALEEERIQNELEEAARLQAEAKEAARLQAEWEEESRKQAEAEAKRKAEEAASRIQALEEETRKLEQIEAARARAEADQAARLQAEAESKVRAQEEESVRLKAEEKERLLAEQKLKDETDDEMDLEDIKIKTNKSTLDSTFHGSMGYLADTDAGVNAALSMRVRVLNETTGRAKDVVVPVTSDLTIEEAIYNNLKVREAGVRKWSKDIVQEVKQKRSEVVCLLLDPKTVNVIHTYSIADMKETSTEAMHMLASPEVDQSVRMILTCRKINEAQPLDSEPLVVSDHEQDVEDVDKSGFLSISDDDMSFANNELDSKDEVDPKVSSRGVDVRLSEEAENDTTDDGPAKERKKQQNERASSPKGNESVEDDGGHSVSDGSTFSSRSLEEKRRRKRELEARRLSISPSVGTAPQAAGGFSLGRFFSRQENREKSPE</sequence>
<keyword evidence="6" id="KW-1185">Reference proteome</keyword>
<accession>A0AAD2FIV5</accession>
<keyword evidence="3" id="KW-0812">Transmembrane</keyword>
<feature type="compositionally biased region" description="Basic and acidic residues" evidence="2">
    <location>
        <begin position="503"/>
        <end position="513"/>
    </location>
</feature>